<dbReference type="Proteomes" id="UP000054248">
    <property type="component" value="Unassembled WGS sequence"/>
</dbReference>
<accession>A0A0C3LEX0</accession>
<dbReference type="Pfam" id="PF21294">
    <property type="entry name" value="Polysacc_lyase_14"/>
    <property type="match status" value="1"/>
</dbReference>
<name>A0A0C3LEX0_9AGAM</name>
<dbReference type="PANTHER" id="PTHR40124:SF1">
    <property type="entry name" value="DISAGGREGATASE RELATED REPEAT PROTEIN"/>
    <property type="match status" value="1"/>
</dbReference>
<dbReference type="HOGENOM" id="CLU_049744_1_0_1"/>
<keyword evidence="5" id="KW-1185">Reference proteome</keyword>
<feature type="domain" description="Polysaccharide lyase 14" evidence="3">
    <location>
        <begin position="147"/>
        <end position="370"/>
    </location>
</feature>
<keyword evidence="2" id="KW-0732">Signal</keyword>
<feature type="signal peptide" evidence="2">
    <location>
        <begin position="1"/>
        <end position="21"/>
    </location>
</feature>
<evidence type="ECO:0000313" key="5">
    <source>
        <dbReference type="Proteomes" id="UP000054248"/>
    </source>
</evidence>
<reference evidence="5" key="2">
    <citation type="submission" date="2015-01" db="EMBL/GenBank/DDBJ databases">
        <title>Evolutionary Origins and Diversification of the Mycorrhizal Mutualists.</title>
        <authorList>
            <consortium name="DOE Joint Genome Institute"/>
            <consortium name="Mycorrhizal Genomics Consortium"/>
            <person name="Kohler A."/>
            <person name="Kuo A."/>
            <person name="Nagy L.G."/>
            <person name="Floudas D."/>
            <person name="Copeland A."/>
            <person name="Barry K.W."/>
            <person name="Cichocki N."/>
            <person name="Veneault-Fourrey C."/>
            <person name="LaButti K."/>
            <person name="Lindquist E.A."/>
            <person name="Lipzen A."/>
            <person name="Lundell T."/>
            <person name="Morin E."/>
            <person name="Murat C."/>
            <person name="Riley R."/>
            <person name="Ohm R."/>
            <person name="Sun H."/>
            <person name="Tunlid A."/>
            <person name="Henrissat B."/>
            <person name="Grigoriev I.V."/>
            <person name="Hibbett D.S."/>
            <person name="Martin F."/>
        </authorList>
    </citation>
    <scope>NUCLEOTIDE SEQUENCE [LARGE SCALE GENOMIC DNA]</scope>
    <source>
        <strain evidence="5">MUT 4182</strain>
    </source>
</reference>
<evidence type="ECO:0000259" key="3">
    <source>
        <dbReference type="Pfam" id="PF21294"/>
    </source>
</evidence>
<dbReference type="EMBL" id="KN822954">
    <property type="protein sequence ID" value="KIO32503.1"/>
    <property type="molecule type" value="Genomic_DNA"/>
</dbReference>
<dbReference type="OrthoDB" id="3337916at2759"/>
<proteinExistence type="predicted"/>
<evidence type="ECO:0000313" key="4">
    <source>
        <dbReference type="EMBL" id="KIO32503.1"/>
    </source>
</evidence>
<dbReference type="Gene3D" id="2.60.120.200">
    <property type="match status" value="1"/>
</dbReference>
<keyword evidence="4" id="KW-0456">Lyase</keyword>
<gene>
    <name evidence="4" type="ORF">M407DRAFT_241401</name>
</gene>
<feature type="chain" id="PRO_5002166583" evidence="2">
    <location>
        <begin position="22"/>
        <end position="376"/>
    </location>
</feature>
<feature type="compositionally biased region" description="Low complexity" evidence="1">
    <location>
        <begin position="60"/>
        <end position="82"/>
    </location>
</feature>
<evidence type="ECO:0000256" key="2">
    <source>
        <dbReference type="SAM" id="SignalP"/>
    </source>
</evidence>
<dbReference type="InterPro" id="IPR048958">
    <property type="entry name" value="Polysacc_lyase_14"/>
</dbReference>
<reference evidence="4 5" key="1">
    <citation type="submission" date="2014-04" db="EMBL/GenBank/DDBJ databases">
        <authorList>
            <consortium name="DOE Joint Genome Institute"/>
            <person name="Kuo A."/>
            <person name="Girlanda M."/>
            <person name="Perotto S."/>
            <person name="Kohler A."/>
            <person name="Nagy L.G."/>
            <person name="Floudas D."/>
            <person name="Copeland A."/>
            <person name="Barry K.W."/>
            <person name="Cichocki N."/>
            <person name="Veneault-Fourrey C."/>
            <person name="LaButti K."/>
            <person name="Lindquist E.A."/>
            <person name="Lipzen A."/>
            <person name="Lundell T."/>
            <person name="Morin E."/>
            <person name="Murat C."/>
            <person name="Sun H."/>
            <person name="Tunlid A."/>
            <person name="Henrissat B."/>
            <person name="Grigoriev I.V."/>
            <person name="Hibbett D.S."/>
            <person name="Martin F."/>
            <person name="Nordberg H.P."/>
            <person name="Cantor M.N."/>
            <person name="Hua S.X."/>
        </authorList>
    </citation>
    <scope>NUCLEOTIDE SEQUENCE [LARGE SCALE GENOMIC DNA]</scope>
    <source>
        <strain evidence="4 5">MUT 4182</strain>
    </source>
</reference>
<evidence type="ECO:0000256" key="1">
    <source>
        <dbReference type="SAM" id="MobiDB-lite"/>
    </source>
</evidence>
<organism evidence="4 5">
    <name type="scientific">Tulasnella calospora MUT 4182</name>
    <dbReference type="NCBI Taxonomy" id="1051891"/>
    <lineage>
        <taxon>Eukaryota</taxon>
        <taxon>Fungi</taxon>
        <taxon>Dikarya</taxon>
        <taxon>Basidiomycota</taxon>
        <taxon>Agaricomycotina</taxon>
        <taxon>Agaricomycetes</taxon>
        <taxon>Cantharellales</taxon>
        <taxon>Tulasnellaceae</taxon>
        <taxon>Tulasnella</taxon>
    </lineage>
</organism>
<feature type="region of interest" description="Disordered" evidence="1">
    <location>
        <begin position="60"/>
        <end position="90"/>
    </location>
</feature>
<sequence>MVRFATLALFLLSATSVVLDARPTHKRRAVCNTDTTTTTKTVTATATKVNVEAVKTSTTKTSSGFKTVTKTTTSSKATGTPDSSDDNGDLSGSVSANALFPVPGVNSGWSVAKASIPQAKDVTLTDKTFIVHKEASTSKRPVVTFSGKKAIRARMTKGSVTPGTSPAGGFSFYSPGATLNGNSPIVDLSKANEMTFGYSIFFEEGYNFNLGGKLPGLYGGINDDVAATCSGGRHNPGCWSARLMFRQKGEAELYLYIPPGVNQNDNKCGKKANSKCPSTGYGNSVGRGTWNWTPGKWMTVVQRLKLNTPGKADGEAEVFINGKSVLNVKGITWRTNKAAVARGVQMQIFHGGHTKQWASPKDQDVHFADFSVSILN</sequence>
<dbReference type="AlphaFoldDB" id="A0A0C3LEX0"/>
<dbReference type="PANTHER" id="PTHR40124">
    <property type="match status" value="1"/>
</dbReference>
<protein>
    <submittedName>
        <fullName evidence="4">Polysaccharide lyase family 14 protein</fullName>
    </submittedName>
</protein>
<dbReference type="GO" id="GO:0016829">
    <property type="term" value="F:lyase activity"/>
    <property type="evidence" value="ECO:0007669"/>
    <property type="project" value="UniProtKB-KW"/>
</dbReference>